<reference evidence="6" key="1">
    <citation type="submission" date="2019-09" db="EMBL/GenBank/DDBJ databases">
        <title>Draft genome information of white flower Hibiscus syriacus.</title>
        <authorList>
            <person name="Kim Y.-M."/>
        </authorList>
    </citation>
    <scope>NUCLEOTIDE SEQUENCE [LARGE SCALE GENOMIC DNA]</scope>
    <source>
        <strain evidence="6">YM2019G1</strain>
    </source>
</reference>
<dbReference type="InterPro" id="IPR052421">
    <property type="entry name" value="PCW_Enzyme_Inhibitor"/>
</dbReference>
<evidence type="ECO:0000259" key="5">
    <source>
        <dbReference type="SMART" id="SM00856"/>
    </source>
</evidence>
<keyword evidence="1 4" id="KW-0732">Signal</keyword>
<dbReference type="InterPro" id="IPR006501">
    <property type="entry name" value="Pectinesterase_inhib_dom"/>
</dbReference>
<evidence type="ECO:0000313" key="6">
    <source>
        <dbReference type="EMBL" id="KAE8667824.1"/>
    </source>
</evidence>
<dbReference type="GO" id="GO:0046910">
    <property type="term" value="F:pectinesterase inhibitor activity"/>
    <property type="evidence" value="ECO:0007669"/>
    <property type="project" value="InterPro"/>
</dbReference>
<dbReference type="PANTHER" id="PTHR36710">
    <property type="entry name" value="PECTINESTERASE INHIBITOR-LIKE"/>
    <property type="match status" value="1"/>
</dbReference>
<comment type="similarity">
    <text evidence="3">Belongs to the PMEI family.</text>
</comment>
<sequence length="181" mass="19732">MGIHLHLSHLGLLLLLLISFNHAGRQKLVSADETLIRVQCNNADVPPTCVRCLESDPQSQSADKVGIAAIVITCLSDKAGTLSGNMSALASAVHEKEVKSMLQSCEKWLSVAMTRLANATRMLEAGEYDGTNENVVAALVRELDCRQNVEAHNVTVPDGVVYDMRVYEELSEAALRIVDRF</sequence>
<protein>
    <submittedName>
        <fullName evidence="6">RING/U-box superfamily protein</fullName>
    </submittedName>
</protein>
<dbReference type="Proteomes" id="UP000436088">
    <property type="component" value="Unassembled WGS sequence"/>
</dbReference>
<dbReference type="SMART" id="SM00856">
    <property type="entry name" value="PMEI"/>
    <property type="match status" value="1"/>
</dbReference>
<dbReference type="PANTHER" id="PTHR36710:SF4">
    <property type="entry name" value="PLANT INVERTASE_PECTIN METHYLESTERASE INHIBITOR SUPERFAMILY PROTEIN"/>
    <property type="match status" value="1"/>
</dbReference>
<organism evidence="6 7">
    <name type="scientific">Hibiscus syriacus</name>
    <name type="common">Rose of Sharon</name>
    <dbReference type="NCBI Taxonomy" id="106335"/>
    <lineage>
        <taxon>Eukaryota</taxon>
        <taxon>Viridiplantae</taxon>
        <taxon>Streptophyta</taxon>
        <taxon>Embryophyta</taxon>
        <taxon>Tracheophyta</taxon>
        <taxon>Spermatophyta</taxon>
        <taxon>Magnoliopsida</taxon>
        <taxon>eudicotyledons</taxon>
        <taxon>Gunneridae</taxon>
        <taxon>Pentapetalae</taxon>
        <taxon>rosids</taxon>
        <taxon>malvids</taxon>
        <taxon>Malvales</taxon>
        <taxon>Malvaceae</taxon>
        <taxon>Malvoideae</taxon>
        <taxon>Hibiscus</taxon>
    </lineage>
</organism>
<feature type="domain" description="Pectinesterase inhibitor" evidence="5">
    <location>
        <begin position="31"/>
        <end position="177"/>
    </location>
</feature>
<dbReference type="InterPro" id="IPR034086">
    <property type="entry name" value="PMEI_plant"/>
</dbReference>
<proteinExistence type="inferred from homology"/>
<accession>A0A6A2YAQ8</accession>
<keyword evidence="7" id="KW-1185">Reference proteome</keyword>
<comment type="caution">
    <text evidence="6">The sequence shown here is derived from an EMBL/GenBank/DDBJ whole genome shotgun (WGS) entry which is preliminary data.</text>
</comment>
<dbReference type="Gene3D" id="1.20.140.40">
    <property type="entry name" value="Invertase/pectin methylesterase inhibitor family protein"/>
    <property type="match status" value="1"/>
</dbReference>
<dbReference type="EMBL" id="VEPZ02001565">
    <property type="protein sequence ID" value="KAE8667824.1"/>
    <property type="molecule type" value="Genomic_DNA"/>
</dbReference>
<keyword evidence="2" id="KW-1015">Disulfide bond</keyword>
<dbReference type="NCBIfam" id="TIGR01614">
    <property type="entry name" value="PME_inhib"/>
    <property type="match status" value="1"/>
</dbReference>
<dbReference type="FunFam" id="1.20.140.40:FF:000008">
    <property type="entry name" value="Invertase/pectin methylesterase inhibitor family protein"/>
    <property type="match status" value="1"/>
</dbReference>
<gene>
    <name evidence="6" type="ORF">F3Y22_tig00112370pilonHSYRG00052</name>
</gene>
<evidence type="ECO:0000313" key="7">
    <source>
        <dbReference type="Proteomes" id="UP000436088"/>
    </source>
</evidence>
<dbReference type="AlphaFoldDB" id="A0A6A2YAQ8"/>
<dbReference type="SUPFAM" id="SSF101148">
    <property type="entry name" value="Plant invertase/pectin methylesterase inhibitor"/>
    <property type="match status" value="1"/>
</dbReference>
<evidence type="ECO:0000256" key="3">
    <source>
        <dbReference type="ARBA" id="ARBA00038471"/>
    </source>
</evidence>
<dbReference type="Pfam" id="PF04043">
    <property type="entry name" value="PMEI"/>
    <property type="match status" value="1"/>
</dbReference>
<evidence type="ECO:0000256" key="4">
    <source>
        <dbReference type="SAM" id="SignalP"/>
    </source>
</evidence>
<feature type="signal peptide" evidence="4">
    <location>
        <begin position="1"/>
        <end position="23"/>
    </location>
</feature>
<dbReference type="CDD" id="cd15797">
    <property type="entry name" value="PMEI"/>
    <property type="match status" value="1"/>
</dbReference>
<dbReference type="InterPro" id="IPR035513">
    <property type="entry name" value="Invertase/methylesterase_inhib"/>
</dbReference>
<evidence type="ECO:0000256" key="2">
    <source>
        <dbReference type="ARBA" id="ARBA00023157"/>
    </source>
</evidence>
<evidence type="ECO:0000256" key="1">
    <source>
        <dbReference type="ARBA" id="ARBA00022729"/>
    </source>
</evidence>
<feature type="chain" id="PRO_5025608579" evidence="4">
    <location>
        <begin position="24"/>
        <end position="181"/>
    </location>
</feature>
<name>A0A6A2YAQ8_HIBSY</name>